<proteinExistence type="inferred from homology"/>
<name>A0A0X8JF90_ACTRD</name>
<dbReference type="InterPro" id="IPR002139">
    <property type="entry name" value="Ribo/fructo_kinase"/>
</dbReference>
<evidence type="ECO:0000256" key="2">
    <source>
        <dbReference type="ARBA" id="ARBA00022679"/>
    </source>
</evidence>
<dbReference type="PROSITE" id="PS00584">
    <property type="entry name" value="PFKB_KINASES_2"/>
    <property type="match status" value="1"/>
</dbReference>
<dbReference type="SUPFAM" id="SSF53613">
    <property type="entry name" value="Ribokinase-like"/>
    <property type="match status" value="1"/>
</dbReference>
<organism evidence="6 7">
    <name type="scientific">Actinomyces radicidentis</name>
    <dbReference type="NCBI Taxonomy" id="111015"/>
    <lineage>
        <taxon>Bacteria</taxon>
        <taxon>Bacillati</taxon>
        <taxon>Actinomycetota</taxon>
        <taxon>Actinomycetes</taxon>
        <taxon>Actinomycetales</taxon>
        <taxon>Actinomycetaceae</taxon>
        <taxon>Actinomyces</taxon>
    </lineage>
</organism>
<dbReference type="PRINTS" id="PR00990">
    <property type="entry name" value="RIBOKINASE"/>
</dbReference>
<dbReference type="OrthoDB" id="9813569at2"/>
<evidence type="ECO:0000256" key="3">
    <source>
        <dbReference type="ARBA" id="ARBA00022777"/>
    </source>
</evidence>
<dbReference type="InterPro" id="IPR011611">
    <property type="entry name" value="PfkB_dom"/>
</dbReference>
<evidence type="ECO:0000256" key="1">
    <source>
        <dbReference type="ARBA" id="ARBA00010688"/>
    </source>
</evidence>
<dbReference type="Gene3D" id="3.40.1190.20">
    <property type="match status" value="1"/>
</dbReference>
<dbReference type="PANTHER" id="PTHR10584:SF166">
    <property type="entry name" value="RIBOKINASE"/>
    <property type="match status" value="1"/>
</dbReference>
<keyword evidence="7" id="KW-1185">Reference proteome</keyword>
<evidence type="ECO:0000256" key="4">
    <source>
        <dbReference type="RuleBase" id="RU003704"/>
    </source>
</evidence>
<dbReference type="Pfam" id="PF00294">
    <property type="entry name" value="PfkB"/>
    <property type="match status" value="2"/>
</dbReference>
<dbReference type="EMBL" id="CP014228">
    <property type="protein sequence ID" value="AMD87760.1"/>
    <property type="molecule type" value="Genomic_DNA"/>
</dbReference>
<comment type="similarity">
    <text evidence="1 4">Belongs to the carbohydrate kinase PfkB family.</text>
</comment>
<dbReference type="RefSeq" id="WP_067942780.1">
    <property type="nucleotide sequence ID" value="NZ_CP014228.1"/>
</dbReference>
<evidence type="ECO:0000313" key="6">
    <source>
        <dbReference type="EMBL" id="AMD87760.1"/>
    </source>
</evidence>
<gene>
    <name evidence="6" type="ORF">AXF14_09390</name>
</gene>
<dbReference type="InterPro" id="IPR002173">
    <property type="entry name" value="Carboh/pur_kinase_PfkB_CS"/>
</dbReference>
<dbReference type="AlphaFoldDB" id="A0A0X8JF90"/>
<sequence>MPTRSLVPVRPSHDHPIAVAGPVFLDVIMTGLEHAPRLGEEQWGASCTMTPGGWANQAVSLARLGLPVALRTELGQDETGGLVRAALADAGLDLSGCVSAPAQNVTVSLAYDGDRAMTTAGSDTAVRLAGWEISPSVLVTDLRHVARNEEPVRGWRSGAAPTAVVGDVGWDASGRWSAADLEPLELIDVFTPSDAEAQRYTRTDSPRDAARALARRVPLAVVTCGADGVVACSGDEEVVLPAAPVDAIDTTGAGDDFTAGLVAGLAAGLGLRASLSLASVTGGLAVGRPGGSLGAPSLAEAAGWALAAGLPTGPSGFDLSFTDLPG</sequence>
<keyword evidence="2 4" id="KW-0808">Transferase</keyword>
<dbReference type="PANTHER" id="PTHR10584">
    <property type="entry name" value="SUGAR KINASE"/>
    <property type="match status" value="1"/>
</dbReference>
<feature type="domain" description="Carbohydrate kinase PfkB" evidence="5">
    <location>
        <begin position="26"/>
        <end position="120"/>
    </location>
</feature>
<reference evidence="7" key="1">
    <citation type="submission" date="2016-02" db="EMBL/GenBank/DDBJ databases">
        <authorList>
            <person name="Holder M.E."/>
            <person name="Ajami N.J."/>
            <person name="Petrosino J.F."/>
        </authorList>
    </citation>
    <scope>NUCLEOTIDE SEQUENCE [LARGE SCALE GENOMIC DNA]</scope>
    <source>
        <strain evidence="7">CCUG 36733</strain>
    </source>
</reference>
<dbReference type="Proteomes" id="UP000065220">
    <property type="component" value="Chromosome"/>
</dbReference>
<dbReference type="KEGG" id="ard:AXF14_09390"/>
<feature type="domain" description="Carbohydrate kinase PfkB" evidence="5">
    <location>
        <begin position="180"/>
        <end position="296"/>
    </location>
</feature>
<dbReference type="STRING" id="111015.AXF14_09390"/>
<evidence type="ECO:0000259" key="5">
    <source>
        <dbReference type="Pfam" id="PF00294"/>
    </source>
</evidence>
<evidence type="ECO:0000313" key="7">
    <source>
        <dbReference type="Proteomes" id="UP000065220"/>
    </source>
</evidence>
<protein>
    <recommendedName>
        <fullName evidence="5">Carbohydrate kinase PfkB domain-containing protein</fullName>
    </recommendedName>
</protein>
<dbReference type="GO" id="GO:0005829">
    <property type="term" value="C:cytosol"/>
    <property type="evidence" value="ECO:0007669"/>
    <property type="project" value="TreeGrafter"/>
</dbReference>
<accession>A0A0X8JF90</accession>
<dbReference type="GO" id="GO:0006796">
    <property type="term" value="P:phosphate-containing compound metabolic process"/>
    <property type="evidence" value="ECO:0007669"/>
    <property type="project" value="UniProtKB-ARBA"/>
</dbReference>
<dbReference type="InterPro" id="IPR029056">
    <property type="entry name" value="Ribokinase-like"/>
</dbReference>
<dbReference type="GO" id="GO:0016301">
    <property type="term" value="F:kinase activity"/>
    <property type="evidence" value="ECO:0007669"/>
    <property type="project" value="UniProtKB-KW"/>
</dbReference>
<keyword evidence="3 4" id="KW-0418">Kinase</keyword>